<comment type="caution">
    <text evidence="2">The sequence shown here is derived from an EMBL/GenBank/DDBJ whole genome shotgun (WGS) entry which is preliminary data.</text>
</comment>
<feature type="non-terminal residue" evidence="2">
    <location>
        <position position="82"/>
    </location>
</feature>
<dbReference type="Proteomes" id="UP000663881">
    <property type="component" value="Unassembled WGS sequence"/>
</dbReference>
<sequence>SKANLQLECILLKKSHENELETLKEEHQQIVDKLIQEHNSQCQQYNTSLLDKQQLLAQTNLELDNLRNDHTMLLLEKETLNK</sequence>
<dbReference type="EMBL" id="CAJOAY010021965">
    <property type="protein sequence ID" value="CAF4352870.1"/>
    <property type="molecule type" value="Genomic_DNA"/>
</dbReference>
<evidence type="ECO:0000313" key="3">
    <source>
        <dbReference type="Proteomes" id="UP000663881"/>
    </source>
</evidence>
<proteinExistence type="predicted"/>
<accession>A0A820L9M1</accession>
<gene>
    <name evidence="2" type="ORF">OKA104_LOCUS48901</name>
</gene>
<protein>
    <submittedName>
        <fullName evidence="2">Uncharacterized protein</fullName>
    </submittedName>
</protein>
<organism evidence="2 3">
    <name type="scientific">Adineta steineri</name>
    <dbReference type="NCBI Taxonomy" id="433720"/>
    <lineage>
        <taxon>Eukaryota</taxon>
        <taxon>Metazoa</taxon>
        <taxon>Spiralia</taxon>
        <taxon>Gnathifera</taxon>
        <taxon>Rotifera</taxon>
        <taxon>Eurotatoria</taxon>
        <taxon>Bdelloidea</taxon>
        <taxon>Adinetida</taxon>
        <taxon>Adinetidae</taxon>
        <taxon>Adineta</taxon>
    </lineage>
</organism>
<evidence type="ECO:0000256" key="1">
    <source>
        <dbReference type="SAM" id="Coils"/>
    </source>
</evidence>
<dbReference type="AlphaFoldDB" id="A0A820L9M1"/>
<feature type="coiled-coil region" evidence="1">
    <location>
        <begin position="13"/>
        <end position="76"/>
    </location>
</feature>
<feature type="non-terminal residue" evidence="2">
    <location>
        <position position="1"/>
    </location>
</feature>
<keyword evidence="1" id="KW-0175">Coiled coil</keyword>
<reference evidence="2" key="1">
    <citation type="submission" date="2021-02" db="EMBL/GenBank/DDBJ databases">
        <authorList>
            <person name="Nowell W R."/>
        </authorList>
    </citation>
    <scope>NUCLEOTIDE SEQUENCE</scope>
</reference>
<evidence type="ECO:0000313" key="2">
    <source>
        <dbReference type="EMBL" id="CAF4352870.1"/>
    </source>
</evidence>
<name>A0A820L9M1_9BILA</name>